<dbReference type="Proteomes" id="UP000477070">
    <property type="component" value="Unassembled WGS sequence"/>
</dbReference>
<accession>A0A347W357</accession>
<reference evidence="9 10" key="1">
    <citation type="journal article" date="2014" name="Genome Announc.">
        <title>Draft genome sequences of eight enterohepatic helicobacter species isolated from both laboratory and wild rodents.</title>
        <authorList>
            <person name="Sheh A."/>
            <person name="Shen Z."/>
            <person name="Fox J.G."/>
        </authorList>
    </citation>
    <scope>NUCLEOTIDE SEQUENCE [LARGE SCALE GENOMIC DNA]</scope>
    <source>
        <strain evidence="9 10">MIT 97-6194</strain>
    </source>
</reference>
<proteinExistence type="inferred from homology"/>
<dbReference type="AlphaFoldDB" id="A0A347W357"/>
<evidence type="ECO:0000256" key="4">
    <source>
        <dbReference type="ARBA" id="ARBA00022452"/>
    </source>
</evidence>
<gene>
    <name evidence="8" type="ORF">DCO61_04580</name>
    <name evidence="9" type="ORF">LS64_003335</name>
</gene>
<keyword evidence="7" id="KW-0998">Cell outer membrane</keyword>
<dbReference type="GO" id="GO:0009279">
    <property type="term" value="C:cell outer membrane"/>
    <property type="evidence" value="ECO:0007669"/>
    <property type="project" value="UniProtKB-SubCell"/>
</dbReference>
<evidence type="ECO:0000313" key="11">
    <source>
        <dbReference type="Proteomes" id="UP000477070"/>
    </source>
</evidence>
<dbReference type="PANTHER" id="PTHR30026">
    <property type="entry name" value="OUTER MEMBRANE PROTEIN TOLC"/>
    <property type="match status" value="1"/>
</dbReference>
<sequence length="496" mass="55800">MPYLFFLLIFFCLESLKADYLDSIKSLESSDQTTQTTQNTESNAYKLTIKEAYDDAMEKNDGLKASKLGVDAMAKINLGAKLSYLPQIDINAIYVHLGEKIQLDMTSHLTADEKQQLNSAQRTACSIDTQQSQQMCAILTTLNTPITLMERNAVVGVLNILYPLYTGGTRYYGNKLAQIALKDSKEALKLKELATFEEIVDLYYSLLLSKESVDTLKANRDGAQKHYENSQKLHKLGQIAELELINSKMALDRAENKLLAAQNVYEIAQLAFNSALHLSSEYSHTQPISHLEISKDMALKPEAYYVESTLSQYPTLKIAKNKVDSAKFQHRLDFGSFMPKIAAFGTFMVSDNQSKMEQMMPNWYLGVTARWNLVSPQARFPKYQASKILHLQASALESQAVRDIELLVKKTYKQLNFYVSEVASLDSSIALARENLKLQEKAYAQGMATNTQVVDARNALMDAILEQKASVYKVITTYARLLALSGDTSTFFRVYK</sequence>
<dbReference type="GO" id="GO:0015288">
    <property type="term" value="F:porin activity"/>
    <property type="evidence" value="ECO:0007669"/>
    <property type="project" value="TreeGrafter"/>
</dbReference>
<dbReference type="GO" id="GO:0015562">
    <property type="term" value="F:efflux transmembrane transporter activity"/>
    <property type="evidence" value="ECO:0007669"/>
    <property type="project" value="InterPro"/>
</dbReference>
<evidence type="ECO:0000256" key="2">
    <source>
        <dbReference type="ARBA" id="ARBA00007613"/>
    </source>
</evidence>
<reference evidence="9 10" key="2">
    <citation type="journal article" date="2016" name="Infect. Immun.">
        <title>Helicobacter saguini, a Novel Helicobacter Isolated from Cotton-Top Tamarins with Ulcerative Colitis, Has Proinflammatory Properties and Induces Typhlocolitis and Dysplasia in Gnotobiotic IL-10-/- Mice.</title>
        <authorList>
            <person name="Shen Z."/>
            <person name="Mannion A."/>
            <person name="Whary M.T."/>
            <person name="Muthupalani S."/>
            <person name="Sheh A."/>
            <person name="Feng Y."/>
            <person name="Gong G."/>
            <person name="Vandamme P."/>
            <person name="Holcombe H.R."/>
            <person name="Paster B.J."/>
            <person name="Fox J.G."/>
        </authorList>
    </citation>
    <scope>NUCLEOTIDE SEQUENCE [LARGE SCALE GENOMIC DNA]</scope>
    <source>
        <strain evidence="9 10">MIT 97-6194</strain>
    </source>
</reference>
<dbReference type="PANTHER" id="PTHR30026:SF5">
    <property type="entry name" value="ABC-TYPE EFFLUX SYSTEM SECRETIN COMPONENT"/>
    <property type="match status" value="1"/>
</dbReference>
<dbReference type="InterPro" id="IPR003423">
    <property type="entry name" value="OMP_efflux"/>
</dbReference>
<reference evidence="9" key="3">
    <citation type="submission" date="2018-04" db="EMBL/GenBank/DDBJ databases">
        <authorList>
            <person name="Sheh A."/>
            <person name="Shen Z."/>
            <person name="Mannion A.J."/>
            <person name="Fox J.G."/>
        </authorList>
    </citation>
    <scope>NUCLEOTIDE SEQUENCE</scope>
    <source>
        <strain evidence="9">MIT 97-6194</strain>
    </source>
</reference>
<dbReference type="InterPro" id="IPR051906">
    <property type="entry name" value="TolC-like"/>
</dbReference>
<keyword evidence="4" id="KW-1134">Transmembrane beta strand</keyword>
<keyword evidence="3" id="KW-0813">Transport</keyword>
<keyword evidence="10" id="KW-1185">Reference proteome</keyword>
<dbReference type="RefSeq" id="WP_034573749.1">
    <property type="nucleotide sequence ID" value="NZ_JRMP02000004.1"/>
</dbReference>
<evidence type="ECO:0000256" key="3">
    <source>
        <dbReference type="ARBA" id="ARBA00022448"/>
    </source>
</evidence>
<reference evidence="8 11" key="4">
    <citation type="submission" date="2019-12" db="EMBL/GenBank/DDBJ databases">
        <title>Multi-Generational Helicobacter saguini Isolates.</title>
        <authorList>
            <person name="Mannion A."/>
            <person name="Shen Z."/>
            <person name="Fox J.G."/>
        </authorList>
    </citation>
    <scope>NUCLEOTIDE SEQUENCE [LARGE SCALE GENOMIC DNA]</scope>
    <source>
        <strain evidence="8">16-048</strain>
        <strain evidence="11">16-048 (F4)</strain>
    </source>
</reference>
<comment type="subcellular location">
    <subcellularLocation>
        <location evidence="1">Cell outer membrane</location>
    </subcellularLocation>
</comment>
<dbReference type="GO" id="GO:1990281">
    <property type="term" value="C:efflux pump complex"/>
    <property type="evidence" value="ECO:0007669"/>
    <property type="project" value="TreeGrafter"/>
</dbReference>
<evidence type="ECO:0000256" key="1">
    <source>
        <dbReference type="ARBA" id="ARBA00004442"/>
    </source>
</evidence>
<protein>
    <submittedName>
        <fullName evidence="9">TolC family protein</fullName>
    </submittedName>
</protein>
<evidence type="ECO:0000256" key="5">
    <source>
        <dbReference type="ARBA" id="ARBA00022692"/>
    </source>
</evidence>
<evidence type="ECO:0000313" key="8">
    <source>
        <dbReference type="EMBL" id="MWV69303.1"/>
    </source>
</evidence>
<dbReference type="Proteomes" id="UP000029714">
    <property type="component" value="Unassembled WGS sequence"/>
</dbReference>
<keyword evidence="5" id="KW-0812">Transmembrane</keyword>
<dbReference type="Pfam" id="PF02321">
    <property type="entry name" value="OEP"/>
    <property type="match status" value="2"/>
</dbReference>
<evidence type="ECO:0000256" key="6">
    <source>
        <dbReference type="ARBA" id="ARBA00023136"/>
    </source>
</evidence>
<dbReference type="EMBL" id="QBIU01000001">
    <property type="protein sequence ID" value="MWV69303.1"/>
    <property type="molecule type" value="Genomic_DNA"/>
</dbReference>
<comment type="caution">
    <text evidence="9">The sequence shown here is derived from an EMBL/GenBank/DDBJ whole genome shotgun (WGS) entry which is preliminary data.</text>
</comment>
<dbReference type="SUPFAM" id="SSF56954">
    <property type="entry name" value="Outer membrane efflux proteins (OEP)"/>
    <property type="match status" value="1"/>
</dbReference>
<name>A0A347W357_9HELI</name>
<evidence type="ECO:0000256" key="7">
    <source>
        <dbReference type="ARBA" id="ARBA00023237"/>
    </source>
</evidence>
<dbReference type="Gene3D" id="1.20.1600.10">
    <property type="entry name" value="Outer membrane efflux proteins (OEP)"/>
    <property type="match status" value="1"/>
</dbReference>
<evidence type="ECO:0000313" key="10">
    <source>
        <dbReference type="Proteomes" id="UP000029714"/>
    </source>
</evidence>
<dbReference type="OrthoDB" id="9810862at2"/>
<comment type="similarity">
    <text evidence="2">Belongs to the outer membrane factor (OMF) (TC 1.B.17) family.</text>
</comment>
<organism evidence="9 10">
    <name type="scientific">Helicobacter saguini</name>
    <dbReference type="NCBI Taxonomy" id="1548018"/>
    <lineage>
        <taxon>Bacteria</taxon>
        <taxon>Pseudomonadati</taxon>
        <taxon>Campylobacterota</taxon>
        <taxon>Epsilonproteobacteria</taxon>
        <taxon>Campylobacterales</taxon>
        <taxon>Helicobacteraceae</taxon>
        <taxon>Helicobacter</taxon>
    </lineage>
</organism>
<keyword evidence="6" id="KW-0472">Membrane</keyword>
<dbReference type="EMBL" id="JRMP02000004">
    <property type="protein sequence ID" value="TLD94968.1"/>
    <property type="molecule type" value="Genomic_DNA"/>
</dbReference>
<evidence type="ECO:0000313" key="9">
    <source>
        <dbReference type="EMBL" id="TLD94968.1"/>
    </source>
</evidence>